<sequence>MARSCHHNKSQHADPFIVLSIIIAGKTKYVKDPFWCQIRHKARCDKGCRPYRAFWEKWGNARTNGKEQKEILIGREKVLYKKSRSGTPVNPGGSLVAQYRCLWVPVEN</sequence>
<protein>
    <submittedName>
        <fullName evidence="1">Uncharacterized protein</fullName>
    </submittedName>
</protein>
<evidence type="ECO:0000313" key="1">
    <source>
        <dbReference type="EMBL" id="ATM08439.1"/>
    </source>
</evidence>
<accession>A0A291UTC2</accession>
<dbReference type="EMBL" id="CP023875">
    <property type="protein sequence ID" value="ATM08439.1"/>
    <property type="molecule type" value="Genomic_DNA"/>
</dbReference>
<geneLocation type="plasmid" evidence="1">
    <name>unnamed</name>
</geneLocation>
<keyword evidence="1" id="KW-0614">Plasmid</keyword>
<dbReference type="AlphaFoldDB" id="A0A291UTC2"/>
<reference evidence="1" key="1">
    <citation type="submission" date="2017-10" db="EMBL/GenBank/DDBJ databases">
        <title>FDA dAtabase for Regulatory Grade micrObial Sequences (FDA-ARGOS): Supporting development and validation of Infectious Disease Dx tests.</title>
        <authorList>
            <person name="Croxen M."/>
            <person name="Tallon L.J."/>
            <person name="Sadzewicz L."/>
            <person name="Ott S."/>
            <person name="Zhao X."/>
            <person name="Nagaraj S."/>
            <person name="Vavikolanu K."/>
            <person name="Aluvathingal J."/>
            <person name="Nadendla S."/>
            <person name="Geyer C."/>
            <person name="Sichtig H."/>
        </authorList>
    </citation>
    <scope>NUCLEOTIDE SEQUENCE</scope>
    <source>
        <strain evidence="1">FDAARGOS_429</strain>
        <plasmid evidence="1">unnamed</plasmid>
    </source>
</reference>
<name>A0A291UTC2_RAOPL</name>
<gene>
    <name evidence="1" type="ORF">CRT62_28220</name>
</gene>
<proteinExistence type="predicted"/>
<accession>A0A291VKU9</accession>
<organism evidence="1">
    <name type="scientific">Raoultella planticola</name>
    <name type="common">Klebsiella planticola</name>
    <dbReference type="NCBI Taxonomy" id="575"/>
    <lineage>
        <taxon>Bacteria</taxon>
        <taxon>Pseudomonadati</taxon>
        <taxon>Pseudomonadota</taxon>
        <taxon>Gammaproteobacteria</taxon>
        <taxon>Enterobacterales</taxon>
        <taxon>Enterobacteriaceae</taxon>
        <taxon>Klebsiella/Raoultella group</taxon>
        <taxon>Raoultella</taxon>
    </lineage>
</organism>